<evidence type="ECO:0000313" key="1">
    <source>
        <dbReference type="EMBL" id="MDB6374444.1"/>
    </source>
</evidence>
<proteinExistence type="predicted"/>
<comment type="caution">
    <text evidence="1">The sequence shown here is derived from an EMBL/GenBank/DDBJ whole genome shotgun (WGS) entry which is preliminary data.</text>
</comment>
<organism evidence="1 2">
    <name type="scientific">Photorhabdus bodei</name>
    <dbReference type="NCBI Taxonomy" id="2029681"/>
    <lineage>
        <taxon>Bacteria</taxon>
        <taxon>Pseudomonadati</taxon>
        <taxon>Pseudomonadota</taxon>
        <taxon>Gammaproteobacteria</taxon>
        <taxon>Enterobacterales</taxon>
        <taxon>Morganellaceae</taxon>
        <taxon>Photorhabdus</taxon>
    </lineage>
</organism>
<dbReference type="AlphaFoldDB" id="A0AAW6BL31"/>
<protein>
    <submittedName>
        <fullName evidence="1">Phage GP46 family protein</fullName>
    </submittedName>
</protein>
<evidence type="ECO:0000313" key="2">
    <source>
        <dbReference type="Proteomes" id="UP001212996"/>
    </source>
</evidence>
<dbReference type="InterPro" id="IPR010877">
    <property type="entry name" value="Phage_Mu_Gp46"/>
</dbReference>
<sequence>MNDIALQWQTNNADIAIEHADITLDNSLSTAVIISLFTDRRALDSDALPSGTGTDKRGWWGDSFNARPIGSRLWLLSREKQLSSVLHRAKAYAEEALTWLIEDNHAKQITVAATVPERGVLLLTVNITLFNGSVLPLSFKTHLSVI</sequence>
<dbReference type="Pfam" id="PF07409">
    <property type="entry name" value="GP46"/>
    <property type="match status" value="1"/>
</dbReference>
<name>A0AAW6BL31_9GAMM</name>
<gene>
    <name evidence="1" type="ORF">PH362_21565</name>
</gene>
<dbReference type="Proteomes" id="UP001212996">
    <property type="component" value="Unassembled WGS sequence"/>
</dbReference>
<reference evidence="1" key="1">
    <citation type="submission" date="2023-01" db="EMBL/GenBank/DDBJ databases">
        <title>Genome sequencing of Photorhabdus bodei 09-20.</title>
        <authorList>
            <person name="Kalindamar S."/>
            <person name="Kumru S."/>
        </authorList>
    </citation>
    <scope>NUCLEOTIDE SEQUENCE</scope>
    <source>
        <strain evidence="1">09-20</strain>
    </source>
</reference>
<dbReference type="EMBL" id="JAQMFO010000045">
    <property type="protein sequence ID" value="MDB6374444.1"/>
    <property type="molecule type" value="Genomic_DNA"/>
</dbReference>
<accession>A0AAW6BL31</accession>
<dbReference type="RefSeq" id="WP_271867645.1">
    <property type="nucleotide sequence ID" value="NZ_JAQMFO010000045.1"/>
</dbReference>